<protein>
    <submittedName>
        <fullName evidence="2">DUF4159 domain-containing protein</fullName>
    </submittedName>
</protein>
<name>A0A5C6V9M8_9FLAO</name>
<keyword evidence="3" id="KW-1185">Reference proteome</keyword>
<reference evidence="2 3" key="1">
    <citation type="submission" date="2019-08" db="EMBL/GenBank/DDBJ databases">
        <title>Genome of Luteibaculum oceani JCM 18817.</title>
        <authorList>
            <person name="Bowman J.P."/>
        </authorList>
    </citation>
    <scope>NUCLEOTIDE SEQUENCE [LARGE SCALE GENOMIC DNA]</scope>
    <source>
        <strain evidence="2 3">JCM 18817</strain>
    </source>
</reference>
<dbReference type="Gene3D" id="3.40.50.12140">
    <property type="entry name" value="Domain of unknown function DUF4159"/>
    <property type="match status" value="1"/>
</dbReference>
<dbReference type="OrthoDB" id="9804083at2"/>
<dbReference type="Proteomes" id="UP000321168">
    <property type="component" value="Unassembled WGS sequence"/>
</dbReference>
<organism evidence="2 3">
    <name type="scientific">Luteibaculum oceani</name>
    <dbReference type="NCBI Taxonomy" id="1294296"/>
    <lineage>
        <taxon>Bacteria</taxon>
        <taxon>Pseudomonadati</taxon>
        <taxon>Bacteroidota</taxon>
        <taxon>Flavobacteriia</taxon>
        <taxon>Flavobacteriales</taxon>
        <taxon>Luteibaculaceae</taxon>
        <taxon>Luteibaculum</taxon>
    </lineage>
</organism>
<feature type="domain" description="DUF4159" evidence="1">
    <location>
        <begin position="23"/>
        <end position="213"/>
    </location>
</feature>
<evidence type="ECO:0000313" key="3">
    <source>
        <dbReference type="Proteomes" id="UP000321168"/>
    </source>
</evidence>
<evidence type="ECO:0000313" key="2">
    <source>
        <dbReference type="EMBL" id="TXC81470.1"/>
    </source>
</evidence>
<evidence type="ECO:0000259" key="1">
    <source>
        <dbReference type="Pfam" id="PF13709"/>
    </source>
</evidence>
<comment type="caution">
    <text evidence="2">The sequence shown here is derived from an EMBL/GenBank/DDBJ whole genome shotgun (WGS) entry which is preliminary data.</text>
</comment>
<dbReference type="InterPro" id="IPR025297">
    <property type="entry name" value="DUF4159"/>
</dbReference>
<dbReference type="Pfam" id="PF13709">
    <property type="entry name" value="DUF4159"/>
    <property type="match status" value="1"/>
</dbReference>
<dbReference type="AlphaFoldDB" id="A0A5C6V9M8"/>
<dbReference type="EMBL" id="VORB01000004">
    <property type="protein sequence ID" value="TXC81470.1"/>
    <property type="molecule type" value="Genomic_DNA"/>
</dbReference>
<dbReference type="RefSeq" id="WP_147014199.1">
    <property type="nucleotide sequence ID" value="NZ_VORB01000004.1"/>
</dbReference>
<proteinExistence type="predicted"/>
<gene>
    <name evidence="2" type="ORF">FRX97_05550</name>
</gene>
<accession>A0A5C6V9M8</accession>
<sequence>MKFLTAVFILTCSILFGQYDYEIAQLKYSGGGDYYANPSSLKNLVEFANNTAGTSINPNYNFVETGSQDLFRYPYIYVTGHGNVLFNPSEVENLKNYLLAGGFLHIDDNYGMDAFIRTEIKKLFPDKDWVELPFNHPIYHQKFDFANGLPKIHAHDGQPSEGLAIMEGERVLIFYSFQSDLGDGWEDAEVHNNPEETRLKALRMGTNVLLYALFGSNQDIETN</sequence>